<evidence type="ECO:0000256" key="1">
    <source>
        <dbReference type="SAM" id="MobiDB-lite"/>
    </source>
</evidence>
<dbReference type="KEGG" id="atw:C0099_02130"/>
<proteinExistence type="predicted"/>
<feature type="domain" description="Metallo-beta-lactamase" evidence="2">
    <location>
        <begin position="78"/>
        <end position="292"/>
    </location>
</feature>
<name>A0A2I6S3J9_9RHOO</name>
<reference evidence="3 4" key="1">
    <citation type="submission" date="2018-01" db="EMBL/GenBank/DDBJ databases">
        <authorList>
            <person name="Fu G.-Y."/>
        </authorList>
    </citation>
    <scope>NUCLEOTIDE SEQUENCE [LARGE SCALE GENOMIC DNA]</scope>
    <source>
        <strain evidence="3 4">SY39</strain>
    </source>
</reference>
<dbReference type="Pfam" id="PF00753">
    <property type="entry name" value="Lactamase_B"/>
    <property type="match status" value="1"/>
</dbReference>
<evidence type="ECO:0000313" key="4">
    <source>
        <dbReference type="Proteomes" id="UP000242205"/>
    </source>
</evidence>
<dbReference type="SMART" id="SM00849">
    <property type="entry name" value="Lactamase_B"/>
    <property type="match status" value="1"/>
</dbReference>
<dbReference type="PANTHER" id="PTHR23131:SF4">
    <property type="entry name" value="METALLO-BETA-LACTAMASE SUPERFAMILY POTEIN"/>
    <property type="match status" value="1"/>
</dbReference>
<dbReference type="Proteomes" id="UP000242205">
    <property type="component" value="Chromosome"/>
</dbReference>
<dbReference type="InterPro" id="IPR050662">
    <property type="entry name" value="Sec-metab_biosynth-thioest"/>
</dbReference>
<dbReference type="Gene3D" id="3.60.15.10">
    <property type="entry name" value="Ribonuclease Z/Hydroxyacylglutathione hydrolase-like"/>
    <property type="match status" value="1"/>
</dbReference>
<dbReference type="PANTHER" id="PTHR23131">
    <property type="entry name" value="ENDORIBONUCLEASE LACTB2"/>
    <property type="match status" value="1"/>
</dbReference>
<dbReference type="SUPFAM" id="SSF56281">
    <property type="entry name" value="Metallo-hydrolase/oxidoreductase"/>
    <property type="match status" value="1"/>
</dbReference>
<evidence type="ECO:0000259" key="2">
    <source>
        <dbReference type="SMART" id="SM00849"/>
    </source>
</evidence>
<dbReference type="Gene3D" id="1.10.10.10">
    <property type="entry name" value="Winged helix-like DNA-binding domain superfamily/Winged helix DNA-binding domain"/>
    <property type="match status" value="1"/>
</dbReference>
<sequence length="382" mass="42443">MTQNSLGKAVGDPDSLPSRAEPGHRGYHAHRFPRRVHDVSRSDPLDYPFGEVPAPTTPTRVAPGVSWVRMPLPFALDHINLWMLDDGDDMVLVDTGFGTDETRAHWRRILEADGRRISGVVVTHFHPDHLGLAAWIAARDDATVYMTEAEYLEALALWHQLPGHCVADMVAFFRSHGLPEPRLAALEARGNTYRRGVPELPRTHRRIFHGDRLTIGGRHWRVVVGHGHAPEHASLYCAEDGILISGDMLLPRISTNVSVQAAAPLDDALGCFLLSLQRIIDLPGNTLVLPSHGKPFRGIRARIEQLEAHHAERCSAVLQALDRPMSAGELLPVLFPRELDNHQVMFAMGEAVAHLNHLAQRGLVERVSGDDGTVRFARRHRN</sequence>
<protein>
    <submittedName>
        <fullName evidence="3">Zn-dependent hydrolase</fullName>
    </submittedName>
</protein>
<dbReference type="OrthoDB" id="2971563at2"/>
<dbReference type="EMBL" id="CP025682">
    <property type="protein sequence ID" value="AUN93840.1"/>
    <property type="molecule type" value="Genomic_DNA"/>
</dbReference>
<keyword evidence="4" id="KW-1185">Reference proteome</keyword>
<dbReference type="InterPro" id="IPR001279">
    <property type="entry name" value="Metallo-B-lactamas"/>
</dbReference>
<accession>A0A2I6S3J9</accession>
<evidence type="ECO:0000313" key="3">
    <source>
        <dbReference type="EMBL" id="AUN93840.1"/>
    </source>
</evidence>
<dbReference type="InterPro" id="IPR036866">
    <property type="entry name" value="RibonucZ/Hydroxyglut_hydro"/>
</dbReference>
<dbReference type="GO" id="GO:0016787">
    <property type="term" value="F:hydrolase activity"/>
    <property type="evidence" value="ECO:0007669"/>
    <property type="project" value="UniProtKB-KW"/>
</dbReference>
<keyword evidence="3" id="KW-0378">Hydrolase</keyword>
<dbReference type="InterPro" id="IPR036388">
    <property type="entry name" value="WH-like_DNA-bd_sf"/>
</dbReference>
<gene>
    <name evidence="3" type="ORF">C0099_02130</name>
</gene>
<feature type="region of interest" description="Disordered" evidence="1">
    <location>
        <begin position="1"/>
        <end position="33"/>
    </location>
</feature>
<dbReference type="Pfam" id="PF21221">
    <property type="entry name" value="B_lactamase-like_C"/>
    <property type="match status" value="1"/>
</dbReference>
<organism evidence="3 4">
    <name type="scientific">Pseudazoarcus pumilus</name>
    <dbReference type="NCBI Taxonomy" id="2067960"/>
    <lineage>
        <taxon>Bacteria</taxon>
        <taxon>Pseudomonadati</taxon>
        <taxon>Pseudomonadota</taxon>
        <taxon>Betaproteobacteria</taxon>
        <taxon>Rhodocyclales</taxon>
        <taxon>Zoogloeaceae</taxon>
        <taxon>Pseudazoarcus</taxon>
    </lineage>
</organism>
<dbReference type="InterPro" id="IPR048933">
    <property type="entry name" value="B_lactamase-like_C"/>
</dbReference>
<dbReference type="AlphaFoldDB" id="A0A2I6S3J9"/>